<dbReference type="EMBL" id="KZ857389">
    <property type="protein sequence ID" value="RDX52831.1"/>
    <property type="molecule type" value="Genomic_DNA"/>
</dbReference>
<evidence type="ECO:0000313" key="2">
    <source>
        <dbReference type="Proteomes" id="UP000256964"/>
    </source>
</evidence>
<evidence type="ECO:0000313" key="1">
    <source>
        <dbReference type="EMBL" id="RDX52831.1"/>
    </source>
</evidence>
<dbReference type="AlphaFoldDB" id="A0A371DJW9"/>
<gene>
    <name evidence="1" type="ORF">OH76DRAFT_128422</name>
</gene>
<reference evidence="1 2" key="1">
    <citation type="journal article" date="2018" name="Biotechnol. Biofuels">
        <title>Integrative visual omics of the white-rot fungus Polyporus brumalis exposes the biotechnological potential of its oxidative enzymes for delignifying raw plant biomass.</title>
        <authorList>
            <person name="Miyauchi S."/>
            <person name="Rancon A."/>
            <person name="Drula E."/>
            <person name="Hage H."/>
            <person name="Chaduli D."/>
            <person name="Favel A."/>
            <person name="Grisel S."/>
            <person name="Henrissat B."/>
            <person name="Herpoel-Gimbert I."/>
            <person name="Ruiz-Duenas F.J."/>
            <person name="Chevret D."/>
            <person name="Hainaut M."/>
            <person name="Lin J."/>
            <person name="Wang M."/>
            <person name="Pangilinan J."/>
            <person name="Lipzen A."/>
            <person name="Lesage-Meessen L."/>
            <person name="Navarro D."/>
            <person name="Riley R."/>
            <person name="Grigoriev I.V."/>
            <person name="Zhou S."/>
            <person name="Raouche S."/>
            <person name="Rosso M.N."/>
        </authorList>
    </citation>
    <scope>NUCLEOTIDE SEQUENCE [LARGE SCALE GENOMIC DNA]</scope>
    <source>
        <strain evidence="1 2">BRFM 1820</strain>
    </source>
</reference>
<name>A0A371DJW9_9APHY</name>
<proteinExistence type="predicted"/>
<keyword evidence="2" id="KW-1185">Reference proteome</keyword>
<organism evidence="1 2">
    <name type="scientific">Lentinus brumalis</name>
    <dbReference type="NCBI Taxonomy" id="2498619"/>
    <lineage>
        <taxon>Eukaryota</taxon>
        <taxon>Fungi</taxon>
        <taxon>Dikarya</taxon>
        <taxon>Basidiomycota</taxon>
        <taxon>Agaricomycotina</taxon>
        <taxon>Agaricomycetes</taxon>
        <taxon>Polyporales</taxon>
        <taxon>Polyporaceae</taxon>
        <taxon>Lentinus</taxon>
    </lineage>
</organism>
<accession>A0A371DJW9</accession>
<dbReference type="Proteomes" id="UP000256964">
    <property type="component" value="Unassembled WGS sequence"/>
</dbReference>
<sequence>MAKSQSARSTSVAAAVDIHRRRITLIPRCFAPICAAWMDRWGSHEVCWRTNVHGPVYLLLNQLIALTCDDERAVALSERTYTGSPSMSPHAELKSSSCLQNACLALCSSSSGRWNSGSPRPLTLSFCLLTTYSNPSLSVRLAGEIRYKRRTAKMGHRKI</sequence>
<protein>
    <submittedName>
        <fullName evidence="1">Uncharacterized protein</fullName>
    </submittedName>
</protein>